<evidence type="ECO:0000256" key="1">
    <source>
        <dbReference type="SAM" id="MobiDB-lite"/>
    </source>
</evidence>
<dbReference type="AlphaFoldDB" id="A0A8J5EP85"/>
<evidence type="ECO:0000313" key="2">
    <source>
        <dbReference type="EMBL" id="KAG6468691.1"/>
    </source>
</evidence>
<evidence type="ECO:0000313" key="3">
    <source>
        <dbReference type="Proteomes" id="UP000734854"/>
    </source>
</evidence>
<name>A0A8J5EP85_ZINOF</name>
<reference evidence="2 3" key="1">
    <citation type="submission" date="2020-08" db="EMBL/GenBank/DDBJ databases">
        <title>Plant Genome Project.</title>
        <authorList>
            <person name="Zhang R.-G."/>
        </authorList>
    </citation>
    <scope>NUCLEOTIDE SEQUENCE [LARGE SCALE GENOMIC DNA]</scope>
    <source>
        <tissue evidence="2">Rhizome</tissue>
    </source>
</reference>
<accession>A0A8J5EP85</accession>
<proteinExistence type="predicted"/>
<protein>
    <submittedName>
        <fullName evidence="2">Uncharacterized protein</fullName>
    </submittedName>
</protein>
<keyword evidence="3" id="KW-1185">Reference proteome</keyword>
<dbReference type="Proteomes" id="UP000734854">
    <property type="component" value="Unassembled WGS sequence"/>
</dbReference>
<sequence length="121" mass="13521">MPAADARALIGAEKNQEEEEIGVSAPREEDLGLELSKLNHSHVDEENDDAPYEATPIYDEYDEEGNIIYEDHEESLEVRHSLNATYVEGKRGDGIHYCGNRNDIFTCYIIVPRSVYGSGCG</sequence>
<gene>
    <name evidence="2" type="ORF">ZIOFF_073384</name>
</gene>
<organism evidence="2 3">
    <name type="scientific">Zingiber officinale</name>
    <name type="common">Ginger</name>
    <name type="synonym">Amomum zingiber</name>
    <dbReference type="NCBI Taxonomy" id="94328"/>
    <lineage>
        <taxon>Eukaryota</taxon>
        <taxon>Viridiplantae</taxon>
        <taxon>Streptophyta</taxon>
        <taxon>Embryophyta</taxon>
        <taxon>Tracheophyta</taxon>
        <taxon>Spermatophyta</taxon>
        <taxon>Magnoliopsida</taxon>
        <taxon>Liliopsida</taxon>
        <taxon>Zingiberales</taxon>
        <taxon>Zingiberaceae</taxon>
        <taxon>Zingiber</taxon>
    </lineage>
</organism>
<comment type="caution">
    <text evidence="2">The sequence shown here is derived from an EMBL/GenBank/DDBJ whole genome shotgun (WGS) entry which is preliminary data.</text>
</comment>
<dbReference type="EMBL" id="JACMSC010000022">
    <property type="protein sequence ID" value="KAG6468691.1"/>
    <property type="molecule type" value="Genomic_DNA"/>
</dbReference>
<feature type="region of interest" description="Disordered" evidence="1">
    <location>
        <begin position="1"/>
        <end position="27"/>
    </location>
</feature>